<evidence type="ECO:0000313" key="2">
    <source>
        <dbReference type="Proteomes" id="UP000277582"/>
    </source>
</evidence>
<dbReference type="InterPro" id="IPR036390">
    <property type="entry name" value="WH_DNA-bd_sf"/>
</dbReference>
<reference evidence="1 2" key="1">
    <citation type="submission" date="2018-10" db="EMBL/GenBank/DDBJ databases">
        <title>Co-occurring genomic capacity for anaerobic methane metabolism and dissimilatory sulfite reduction discovered in the Korarchaeota.</title>
        <authorList>
            <person name="Mckay L.J."/>
            <person name="Dlakic M."/>
            <person name="Fields M.W."/>
            <person name="Delmont T.O."/>
            <person name="Eren A.M."/>
            <person name="Jay Z.J."/>
            <person name="Klingelsmith K.B."/>
            <person name="Rusch D.B."/>
            <person name="Inskeep W.P."/>
        </authorList>
    </citation>
    <scope>NUCLEOTIDE SEQUENCE [LARGE SCALE GENOMIC DNA]</scope>
    <source>
        <strain evidence="1 2">MDKW</strain>
    </source>
</reference>
<organism evidence="1 2">
    <name type="scientific">Candidatus Methanodesulfokora washburnensis</name>
    <dbReference type="NCBI Taxonomy" id="2478471"/>
    <lineage>
        <taxon>Archaea</taxon>
        <taxon>Thermoproteota</taxon>
        <taxon>Candidatus Korarchaeia</taxon>
        <taxon>Candidatus Korarchaeia incertae sedis</taxon>
        <taxon>Candidatus Methanodesulfokora</taxon>
    </lineage>
</organism>
<name>A0A3R9R388_9CREN</name>
<sequence>MPERGGRYLEMLFRVLKIISDNNGKSTLVVLSYIKDYYGDEHICRAILRFFERKGLIKKERDSRKIKIYITDRARWILNNNHNGSDKPVWVRDVLNLTKGLAGAVTFARHKRKIQRKIAKEKPRIMARLLKKKAG</sequence>
<proteinExistence type="predicted"/>
<comment type="caution">
    <text evidence="1">The sequence shown here is derived from an EMBL/GenBank/DDBJ whole genome shotgun (WGS) entry which is preliminary data.</text>
</comment>
<dbReference type="EMBL" id="RCOS01000022">
    <property type="protein sequence ID" value="RSN78288.1"/>
    <property type="molecule type" value="Genomic_DNA"/>
</dbReference>
<evidence type="ECO:0000313" key="1">
    <source>
        <dbReference type="EMBL" id="RSN78288.1"/>
    </source>
</evidence>
<dbReference type="AlphaFoldDB" id="A0A3R9R388"/>
<evidence type="ECO:0008006" key="3">
    <source>
        <dbReference type="Google" id="ProtNLM"/>
    </source>
</evidence>
<accession>A0A3R9R388</accession>
<gene>
    <name evidence="1" type="ORF">D6D85_01375</name>
</gene>
<dbReference type="SUPFAM" id="SSF46785">
    <property type="entry name" value="Winged helix' DNA-binding domain"/>
    <property type="match status" value="1"/>
</dbReference>
<keyword evidence="2" id="KW-1185">Reference proteome</keyword>
<dbReference type="Proteomes" id="UP000277582">
    <property type="component" value="Unassembled WGS sequence"/>
</dbReference>
<protein>
    <recommendedName>
        <fullName evidence="3">ArnR1-like winged helix-turn-helix domain-containing protein</fullName>
    </recommendedName>
</protein>